<feature type="region of interest" description="Disordered" evidence="1">
    <location>
        <begin position="13"/>
        <end position="32"/>
    </location>
</feature>
<protein>
    <submittedName>
        <fullName evidence="2">Uncharacterized protein</fullName>
    </submittedName>
</protein>
<feature type="non-terminal residue" evidence="2">
    <location>
        <position position="1"/>
    </location>
</feature>
<evidence type="ECO:0000313" key="2">
    <source>
        <dbReference type="EMBL" id="RUS79167.1"/>
    </source>
</evidence>
<evidence type="ECO:0000256" key="1">
    <source>
        <dbReference type="SAM" id="MobiDB-lite"/>
    </source>
</evidence>
<proteinExistence type="predicted"/>
<name>A0A3S0ZJH4_ELYCH</name>
<comment type="caution">
    <text evidence="2">The sequence shown here is derived from an EMBL/GenBank/DDBJ whole genome shotgun (WGS) entry which is preliminary data.</text>
</comment>
<organism evidence="2 3">
    <name type="scientific">Elysia chlorotica</name>
    <name type="common">Eastern emerald elysia</name>
    <name type="synonym">Sea slug</name>
    <dbReference type="NCBI Taxonomy" id="188477"/>
    <lineage>
        <taxon>Eukaryota</taxon>
        <taxon>Metazoa</taxon>
        <taxon>Spiralia</taxon>
        <taxon>Lophotrochozoa</taxon>
        <taxon>Mollusca</taxon>
        <taxon>Gastropoda</taxon>
        <taxon>Heterobranchia</taxon>
        <taxon>Euthyneura</taxon>
        <taxon>Panpulmonata</taxon>
        <taxon>Sacoglossa</taxon>
        <taxon>Placobranchoidea</taxon>
        <taxon>Plakobranchidae</taxon>
        <taxon>Elysia</taxon>
    </lineage>
</organism>
<feature type="compositionally biased region" description="Basic and acidic residues" evidence="1">
    <location>
        <begin position="194"/>
        <end position="231"/>
    </location>
</feature>
<dbReference type="AlphaFoldDB" id="A0A3S0ZJH4"/>
<dbReference type="Proteomes" id="UP000271974">
    <property type="component" value="Unassembled WGS sequence"/>
</dbReference>
<feature type="region of interest" description="Disordered" evidence="1">
    <location>
        <begin position="160"/>
        <end position="261"/>
    </location>
</feature>
<evidence type="ECO:0000313" key="3">
    <source>
        <dbReference type="Proteomes" id="UP000271974"/>
    </source>
</evidence>
<sequence>LLCLHVYILRPKANPKDRPKNSRRSQFLTSTQQLKTTKPYVPVARVGPKDQGKGDGKHVVFQAGTRSLWHQTRQRGPSRKYHQEPGIPYRLGTLGQPYRASNKITRLLESSEDEASTLNEVTWSNEPSSLQFNVPGFKSELGLPPRARWLVDKLSDVAEETEQTASQWQDEGAGDGGTSTSLKTLPQIDPCGEETSRGEFEERDGDRQTARRDDREHETDGDKGEERRLLFETKSSAFGKHRSGKPENAGEKASEDGKKKH</sequence>
<accession>A0A3S0ZJH4</accession>
<feature type="region of interest" description="Disordered" evidence="1">
    <location>
        <begin position="70"/>
        <end position="94"/>
    </location>
</feature>
<feature type="compositionally biased region" description="Basic and acidic residues" evidence="1">
    <location>
        <begin position="244"/>
        <end position="261"/>
    </location>
</feature>
<keyword evidence="3" id="KW-1185">Reference proteome</keyword>
<dbReference type="EMBL" id="RQTK01000467">
    <property type="protein sequence ID" value="RUS79167.1"/>
    <property type="molecule type" value="Genomic_DNA"/>
</dbReference>
<gene>
    <name evidence="2" type="ORF">EGW08_013075</name>
</gene>
<feature type="non-terminal residue" evidence="2">
    <location>
        <position position="261"/>
    </location>
</feature>
<reference evidence="2 3" key="1">
    <citation type="submission" date="2019-01" db="EMBL/GenBank/DDBJ databases">
        <title>A draft genome assembly of the solar-powered sea slug Elysia chlorotica.</title>
        <authorList>
            <person name="Cai H."/>
            <person name="Li Q."/>
            <person name="Fang X."/>
            <person name="Li J."/>
            <person name="Curtis N.E."/>
            <person name="Altenburger A."/>
            <person name="Shibata T."/>
            <person name="Feng M."/>
            <person name="Maeda T."/>
            <person name="Schwartz J.A."/>
            <person name="Shigenobu S."/>
            <person name="Lundholm N."/>
            <person name="Nishiyama T."/>
            <person name="Yang H."/>
            <person name="Hasebe M."/>
            <person name="Li S."/>
            <person name="Pierce S.K."/>
            <person name="Wang J."/>
        </authorList>
    </citation>
    <scope>NUCLEOTIDE SEQUENCE [LARGE SCALE GENOMIC DNA]</scope>
    <source>
        <strain evidence="2">EC2010</strain>
        <tissue evidence="2">Whole organism of an adult</tissue>
    </source>
</reference>